<evidence type="ECO:0000259" key="1">
    <source>
        <dbReference type="Pfam" id="PF00144"/>
    </source>
</evidence>
<sequence>MHPIQAFLHDIVETGQVTGAAALVRQGGKELFFGSAGLRDLTAGAPFSRDTVMRMFSMSKIVTAAAVLKLCEQNILAPETPVAAILPEYAHMNVLMPDGTLRPARTELTIQHLLTMTSGIPYPDAAPAPIPQMYEEQLAVLGDMRACGTRDFVRAIAQCPLCFDPGETWLYGLSADVLGGIIVAVTGMELGAFLKKTFFAPLGMVDTSFSLGEAQAARAATLYSYVADGSFAPRAEALGYGLDDSRVEMGGAGLFSTLDDFMVFGEMLRQDGAGILSPASIQRMRQNQLTENQLSTFWDAPHGYGFGYLVRTLVDESKNGQYRERAGSFGWNGMAGTTLRIDPARELTVVFGTQRVPSGSGQLLPQLMQAVDAALTPAARR</sequence>
<dbReference type="EMBL" id="DVOT01000023">
    <property type="protein sequence ID" value="HIV26577.1"/>
    <property type="molecule type" value="Genomic_DNA"/>
</dbReference>
<dbReference type="InterPro" id="IPR001466">
    <property type="entry name" value="Beta-lactam-related"/>
</dbReference>
<organism evidence="2 3">
    <name type="scientific">Candidatus Ornithocaccomicrobium faecavium</name>
    <dbReference type="NCBI Taxonomy" id="2840890"/>
    <lineage>
        <taxon>Bacteria</taxon>
        <taxon>Bacillati</taxon>
        <taxon>Bacillota</taxon>
        <taxon>Clostridia</taxon>
        <taxon>Candidatus Ornithocaccomicrobium</taxon>
    </lineage>
</organism>
<dbReference type="Gene3D" id="3.40.710.10">
    <property type="entry name" value="DD-peptidase/beta-lactamase superfamily"/>
    <property type="match status" value="1"/>
</dbReference>
<reference evidence="2" key="1">
    <citation type="submission" date="2020-10" db="EMBL/GenBank/DDBJ databases">
        <authorList>
            <person name="Gilroy R."/>
        </authorList>
    </citation>
    <scope>NUCLEOTIDE SEQUENCE</scope>
    <source>
        <strain evidence="2">CHK183-6373</strain>
    </source>
</reference>
<name>A0A9D1TCB1_9FIRM</name>
<dbReference type="InterPro" id="IPR050789">
    <property type="entry name" value="Diverse_Enzym_Activities"/>
</dbReference>
<dbReference type="AlphaFoldDB" id="A0A9D1TCB1"/>
<accession>A0A9D1TCB1</accession>
<feature type="domain" description="Beta-lactamase-related" evidence="1">
    <location>
        <begin position="6"/>
        <end position="368"/>
    </location>
</feature>
<dbReference type="InterPro" id="IPR012338">
    <property type="entry name" value="Beta-lactam/transpept-like"/>
</dbReference>
<dbReference type="Proteomes" id="UP000886884">
    <property type="component" value="Unassembled WGS sequence"/>
</dbReference>
<comment type="caution">
    <text evidence="2">The sequence shown here is derived from an EMBL/GenBank/DDBJ whole genome shotgun (WGS) entry which is preliminary data.</text>
</comment>
<dbReference type="SUPFAM" id="SSF56601">
    <property type="entry name" value="beta-lactamase/transpeptidase-like"/>
    <property type="match status" value="1"/>
</dbReference>
<protein>
    <submittedName>
        <fullName evidence="2">Beta-lactamase family protein</fullName>
    </submittedName>
</protein>
<evidence type="ECO:0000313" key="2">
    <source>
        <dbReference type="EMBL" id="HIV26577.1"/>
    </source>
</evidence>
<evidence type="ECO:0000313" key="3">
    <source>
        <dbReference type="Proteomes" id="UP000886884"/>
    </source>
</evidence>
<dbReference type="PANTHER" id="PTHR43283:SF3">
    <property type="entry name" value="BETA-LACTAMASE FAMILY PROTEIN (AFU_ORTHOLOGUE AFUA_5G07500)"/>
    <property type="match status" value="1"/>
</dbReference>
<reference evidence="2" key="2">
    <citation type="journal article" date="2021" name="PeerJ">
        <title>Extensive microbial diversity within the chicken gut microbiome revealed by metagenomics and culture.</title>
        <authorList>
            <person name="Gilroy R."/>
            <person name="Ravi A."/>
            <person name="Getino M."/>
            <person name="Pursley I."/>
            <person name="Horton D.L."/>
            <person name="Alikhan N.F."/>
            <person name="Baker D."/>
            <person name="Gharbi K."/>
            <person name="Hall N."/>
            <person name="Watson M."/>
            <person name="Adriaenssens E.M."/>
            <person name="Foster-Nyarko E."/>
            <person name="Jarju S."/>
            <person name="Secka A."/>
            <person name="Antonio M."/>
            <person name="Oren A."/>
            <person name="Chaudhuri R.R."/>
            <person name="La Ragione R."/>
            <person name="Hildebrand F."/>
            <person name="Pallen M.J."/>
        </authorList>
    </citation>
    <scope>NUCLEOTIDE SEQUENCE</scope>
    <source>
        <strain evidence="2">CHK183-6373</strain>
    </source>
</reference>
<proteinExistence type="predicted"/>
<dbReference type="Pfam" id="PF00144">
    <property type="entry name" value="Beta-lactamase"/>
    <property type="match status" value="1"/>
</dbReference>
<gene>
    <name evidence="2" type="ORF">IAA64_01290</name>
</gene>
<dbReference type="PANTHER" id="PTHR43283">
    <property type="entry name" value="BETA-LACTAMASE-RELATED"/>
    <property type="match status" value="1"/>
</dbReference>